<reference evidence="2 3" key="1">
    <citation type="submission" date="2018-03" db="EMBL/GenBank/DDBJ databases">
        <title>Genomic Encyclopedia of Archaeal and Bacterial Type Strains, Phase II (KMG-II): from individual species to whole genera.</title>
        <authorList>
            <person name="Goeker M."/>
        </authorList>
    </citation>
    <scope>NUCLEOTIDE SEQUENCE [LARGE SCALE GENOMIC DNA]</scope>
    <source>
        <strain evidence="2 3">DSM 27929</strain>
    </source>
</reference>
<dbReference type="OrthoDB" id="670335at2"/>
<feature type="transmembrane region" description="Helical" evidence="1">
    <location>
        <begin position="61"/>
        <end position="78"/>
    </location>
</feature>
<feature type="transmembrane region" description="Helical" evidence="1">
    <location>
        <begin position="168"/>
        <end position="186"/>
    </location>
</feature>
<keyword evidence="1" id="KW-1133">Transmembrane helix</keyword>
<gene>
    <name evidence="2" type="ORF">CLW00_106246</name>
</gene>
<dbReference type="Proteomes" id="UP000238157">
    <property type="component" value="Unassembled WGS sequence"/>
</dbReference>
<dbReference type="RefSeq" id="WP_106133899.1">
    <property type="nucleotide sequence ID" value="NZ_PVTR01000006.1"/>
</dbReference>
<evidence type="ECO:0000313" key="2">
    <source>
        <dbReference type="EMBL" id="PRY87619.1"/>
    </source>
</evidence>
<organism evidence="2 3">
    <name type="scientific">Mongoliibacter ruber</name>
    <dbReference type="NCBI Taxonomy" id="1750599"/>
    <lineage>
        <taxon>Bacteria</taxon>
        <taxon>Pseudomonadati</taxon>
        <taxon>Bacteroidota</taxon>
        <taxon>Cytophagia</taxon>
        <taxon>Cytophagales</taxon>
        <taxon>Cyclobacteriaceae</taxon>
        <taxon>Mongoliibacter</taxon>
    </lineage>
</organism>
<dbReference type="AlphaFoldDB" id="A0A2T0WLN8"/>
<protein>
    <submittedName>
        <fullName evidence="2">Uncharacterized protein</fullName>
    </submittedName>
</protein>
<proteinExistence type="predicted"/>
<evidence type="ECO:0000256" key="1">
    <source>
        <dbReference type="SAM" id="Phobius"/>
    </source>
</evidence>
<keyword evidence="1" id="KW-0472">Membrane</keyword>
<dbReference type="EMBL" id="PVTR01000006">
    <property type="protein sequence ID" value="PRY87619.1"/>
    <property type="molecule type" value="Genomic_DNA"/>
</dbReference>
<feature type="transmembrane region" description="Helical" evidence="1">
    <location>
        <begin position="90"/>
        <end position="114"/>
    </location>
</feature>
<accession>A0A2T0WLN8</accession>
<comment type="caution">
    <text evidence="2">The sequence shown here is derived from an EMBL/GenBank/DDBJ whole genome shotgun (WGS) entry which is preliminary data.</text>
</comment>
<evidence type="ECO:0000313" key="3">
    <source>
        <dbReference type="Proteomes" id="UP000238157"/>
    </source>
</evidence>
<feature type="transmembrane region" description="Helical" evidence="1">
    <location>
        <begin position="32"/>
        <end position="55"/>
    </location>
</feature>
<feature type="transmembrane region" description="Helical" evidence="1">
    <location>
        <begin position="144"/>
        <end position="162"/>
    </location>
</feature>
<keyword evidence="1" id="KW-0812">Transmembrane</keyword>
<keyword evidence="3" id="KW-1185">Reference proteome</keyword>
<sequence length="189" mass="21332">MNQSSEWNESQSIQLIRSMIEATKYQVYEEKFLYFLWGYGVIIAGLSHYVLGYIVGFEHPYVSWLLMPVLGLVNFGYMRQKHSGNSSRSWAARVLKGIWIGMLFGILCVVAGGFAIGWHAVYPFFMILYGVAAFATGTALEYKWLIIGGFISLVIGGVAFFLVFQFQLILLVAAVFMSFVLPAHLMQKK</sequence>
<name>A0A2T0WLN8_9BACT</name>
<feature type="transmembrane region" description="Helical" evidence="1">
    <location>
        <begin position="120"/>
        <end position="137"/>
    </location>
</feature>